<organism evidence="1 2">
    <name type="scientific">Fraserbacteria sp. (strain RBG_16_55_9)</name>
    <dbReference type="NCBI Taxonomy" id="1817864"/>
    <lineage>
        <taxon>Bacteria</taxon>
        <taxon>Candidatus Fraseribacteriota</taxon>
    </lineage>
</organism>
<accession>A0A1F5UT76</accession>
<protein>
    <recommendedName>
        <fullName evidence="3">Bacterial spore germination immunoglobulin-like domain-containing protein</fullName>
    </recommendedName>
</protein>
<gene>
    <name evidence="1" type="ORF">A2Z21_07490</name>
</gene>
<comment type="caution">
    <text evidence="1">The sequence shown here is derived from an EMBL/GenBank/DDBJ whole genome shotgun (WGS) entry which is preliminary data.</text>
</comment>
<reference evidence="1 2" key="1">
    <citation type="journal article" date="2016" name="Nat. Commun.">
        <title>Thousands of microbial genomes shed light on interconnected biogeochemical processes in an aquifer system.</title>
        <authorList>
            <person name="Anantharaman K."/>
            <person name="Brown C.T."/>
            <person name="Hug L.A."/>
            <person name="Sharon I."/>
            <person name="Castelle C.J."/>
            <person name="Probst A.J."/>
            <person name="Thomas B.C."/>
            <person name="Singh A."/>
            <person name="Wilkins M.J."/>
            <person name="Karaoz U."/>
            <person name="Brodie E.L."/>
            <person name="Williams K.H."/>
            <person name="Hubbard S.S."/>
            <person name="Banfield J.F."/>
        </authorList>
    </citation>
    <scope>NUCLEOTIDE SEQUENCE [LARGE SCALE GENOMIC DNA]</scope>
    <source>
        <strain evidence="2">RBG_16_55_9</strain>
    </source>
</reference>
<dbReference type="AlphaFoldDB" id="A0A1F5UT76"/>
<evidence type="ECO:0000313" key="2">
    <source>
        <dbReference type="Proteomes" id="UP000179157"/>
    </source>
</evidence>
<dbReference type="EMBL" id="MFGX01000084">
    <property type="protein sequence ID" value="OGF54354.1"/>
    <property type="molecule type" value="Genomic_DNA"/>
</dbReference>
<proteinExistence type="predicted"/>
<evidence type="ECO:0000313" key="1">
    <source>
        <dbReference type="EMBL" id="OGF54354.1"/>
    </source>
</evidence>
<sequence length="138" mass="14990">MDLRILLALAVLGLLIWIGSGVHRGPTPPPSAAPTITSIEFPEQIQADGQEVLGSVGFQDPDGDIIEVRFEVVQAILFEPFHFDPEAKGQRKGQFDFAVYTVIPQDIILRVALVDQAGHESPPVEFSFKALESLGNSP</sequence>
<evidence type="ECO:0008006" key="3">
    <source>
        <dbReference type="Google" id="ProtNLM"/>
    </source>
</evidence>
<name>A0A1F5UT76_FRAXR</name>
<dbReference type="Proteomes" id="UP000179157">
    <property type="component" value="Unassembled WGS sequence"/>
</dbReference>